<accession>A0A931D9B5</accession>
<evidence type="ECO:0000256" key="1">
    <source>
        <dbReference type="ARBA" id="ARBA00022801"/>
    </source>
</evidence>
<keyword evidence="4" id="KW-1185">Reference proteome</keyword>
<dbReference type="Gene3D" id="3.40.50.1820">
    <property type="entry name" value="alpha/beta hydrolase"/>
    <property type="match status" value="1"/>
</dbReference>
<name>A0A931D9B5_9MICC</name>
<dbReference type="InterPro" id="IPR049492">
    <property type="entry name" value="BD-FAE-like_dom"/>
</dbReference>
<dbReference type="Proteomes" id="UP000625033">
    <property type="component" value="Unassembled WGS sequence"/>
</dbReference>
<sequence>MSTAQQNIPETAYTLNHYGDLPSQFVEVVLPDGHARGVVVVIHGGYWRAKYDAELGLPLAADLARHGWAAVNLEYRRTESEDPEDEGGWTATFDDVAAGIDHIKKILPEAYFELPIFGLGHSAGGTLAVWAAHRGNFASGSVGADPVVHLDGVVSQAGVLDLHMAHELELSHGAAELLMGSTPQERPEDWRHADPARLAPAPVDVVVLHPEHDDSVPVSLAHSYCEAEAAAGASPRFRMIPGDHLSVVDVESKAWGTCLKELERLEEAFHAKQGR</sequence>
<dbReference type="Pfam" id="PF20434">
    <property type="entry name" value="BD-FAE"/>
    <property type="match status" value="1"/>
</dbReference>
<reference evidence="3" key="1">
    <citation type="submission" date="2020-11" db="EMBL/GenBank/DDBJ databases">
        <title>Sequencing the genomes of 1000 actinobacteria strains.</title>
        <authorList>
            <person name="Klenk H.-P."/>
        </authorList>
    </citation>
    <scope>NUCLEOTIDE SEQUENCE</scope>
    <source>
        <strain evidence="3">DSM 26152</strain>
    </source>
</reference>
<gene>
    <name evidence="3" type="ORF">IW252_001511</name>
</gene>
<keyword evidence="1" id="KW-0378">Hydrolase</keyword>
<dbReference type="GO" id="GO:0016787">
    <property type="term" value="F:hydrolase activity"/>
    <property type="evidence" value="ECO:0007669"/>
    <property type="project" value="UniProtKB-KW"/>
</dbReference>
<comment type="caution">
    <text evidence="3">The sequence shown here is derived from an EMBL/GenBank/DDBJ whole genome shotgun (WGS) entry which is preliminary data.</text>
</comment>
<evidence type="ECO:0000259" key="2">
    <source>
        <dbReference type="Pfam" id="PF20434"/>
    </source>
</evidence>
<dbReference type="SUPFAM" id="SSF53474">
    <property type="entry name" value="alpha/beta-Hydrolases"/>
    <property type="match status" value="1"/>
</dbReference>
<dbReference type="AlphaFoldDB" id="A0A931D9B5"/>
<dbReference type="RefSeq" id="WP_196836009.1">
    <property type="nucleotide sequence ID" value="NZ_JADOTZ010000001.1"/>
</dbReference>
<organism evidence="3 4">
    <name type="scientific">Zhihengliuella flava</name>
    <dbReference type="NCBI Taxonomy" id="1285193"/>
    <lineage>
        <taxon>Bacteria</taxon>
        <taxon>Bacillati</taxon>
        <taxon>Actinomycetota</taxon>
        <taxon>Actinomycetes</taxon>
        <taxon>Micrococcales</taxon>
        <taxon>Micrococcaceae</taxon>
        <taxon>Zhihengliuella</taxon>
    </lineage>
</organism>
<dbReference type="PANTHER" id="PTHR48081">
    <property type="entry name" value="AB HYDROLASE SUPERFAMILY PROTEIN C4A8.06C"/>
    <property type="match status" value="1"/>
</dbReference>
<protein>
    <submittedName>
        <fullName evidence="3">Acetyl esterase/lipase</fullName>
    </submittedName>
</protein>
<dbReference type="EMBL" id="JADOTZ010000001">
    <property type="protein sequence ID" value="MBG6084744.1"/>
    <property type="molecule type" value="Genomic_DNA"/>
</dbReference>
<dbReference type="InterPro" id="IPR050300">
    <property type="entry name" value="GDXG_lipolytic_enzyme"/>
</dbReference>
<dbReference type="InterPro" id="IPR029058">
    <property type="entry name" value="AB_hydrolase_fold"/>
</dbReference>
<proteinExistence type="predicted"/>
<feature type="domain" description="BD-FAE-like" evidence="2">
    <location>
        <begin position="37"/>
        <end position="221"/>
    </location>
</feature>
<evidence type="ECO:0000313" key="3">
    <source>
        <dbReference type="EMBL" id="MBG6084744.1"/>
    </source>
</evidence>
<evidence type="ECO:0000313" key="4">
    <source>
        <dbReference type="Proteomes" id="UP000625033"/>
    </source>
</evidence>